<protein>
    <submittedName>
        <fullName evidence="2">Uncharacterized protein</fullName>
    </submittedName>
</protein>
<evidence type="ECO:0000313" key="3">
    <source>
        <dbReference type="Proteomes" id="UP001558613"/>
    </source>
</evidence>
<keyword evidence="3" id="KW-1185">Reference proteome</keyword>
<feature type="region of interest" description="Disordered" evidence="1">
    <location>
        <begin position="174"/>
        <end position="201"/>
    </location>
</feature>
<evidence type="ECO:0000313" key="2">
    <source>
        <dbReference type="EMBL" id="KAL1248796.1"/>
    </source>
</evidence>
<accession>A0ABR3L787</accession>
<sequence>MNAFRKVAHVEIYRLSLLMPSLSAGVLSKAGGVMWGCHLGSQDSATSDLKFSTTEIDHFQIVGYLSLSPLFGDGRPGLYHKPVSPGLIHGLCLAVQKQMLLIYSETVMARTHNTAHLVLIGRMLERASVPTTSHLFPYLTQAALSALKQLSEQGLDPVDGPIKVENGSCDIQAKRLAERTDSKPTNSGTTAQDCKDSKAVV</sequence>
<dbReference type="Proteomes" id="UP001558613">
    <property type="component" value="Unassembled WGS sequence"/>
</dbReference>
<organism evidence="2 3">
    <name type="scientific">Cirrhinus molitorella</name>
    <name type="common">mud carp</name>
    <dbReference type="NCBI Taxonomy" id="172907"/>
    <lineage>
        <taxon>Eukaryota</taxon>
        <taxon>Metazoa</taxon>
        <taxon>Chordata</taxon>
        <taxon>Craniata</taxon>
        <taxon>Vertebrata</taxon>
        <taxon>Euteleostomi</taxon>
        <taxon>Actinopterygii</taxon>
        <taxon>Neopterygii</taxon>
        <taxon>Teleostei</taxon>
        <taxon>Ostariophysi</taxon>
        <taxon>Cypriniformes</taxon>
        <taxon>Cyprinidae</taxon>
        <taxon>Labeoninae</taxon>
        <taxon>Labeonini</taxon>
        <taxon>Cirrhinus</taxon>
    </lineage>
</organism>
<comment type="caution">
    <text evidence="2">The sequence shown here is derived from an EMBL/GenBank/DDBJ whole genome shotgun (WGS) entry which is preliminary data.</text>
</comment>
<gene>
    <name evidence="2" type="ORF">QQF64_022114</name>
</gene>
<reference evidence="2 3" key="1">
    <citation type="submission" date="2023-09" db="EMBL/GenBank/DDBJ databases">
        <authorList>
            <person name="Wang M."/>
        </authorList>
    </citation>
    <scope>NUCLEOTIDE SEQUENCE [LARGE SCALE GENOMIC DNA]</scope>
    <source>
        <strain evidence="2">GT-2023</strain>
        <tissue evidence="2">Liver</tissue>
    </source>
</reference>
<proteinExistence type="predicted"/>
<dbReference type="EMBL" id="JAYMGO010000024">
    <property type="protein sequence ID" value="KAL1248796.1"/>
    <property type="molecule type" value="Genomic_DNA"/>
</dbReference>
<feature type="compositionally biased region" description="Polar residues" evidence="1">
    <location>
        <begin position="183"/>
        <end position="192"/>
    </location>
</feature>
<evidence type="ECO:0000256" key="1">
    <source>
        <dbReference type="SAM" id="MobiDB-lite"/>
    </source>
</evidence>
<name>A0ABR3L787_9TELE</name>